<name>A0ABD0AJT1_LIMFE</name>
<dbReference type="AlphaFoldDB" id="A0ABD0AJT1"/>
<reference evidence="1 2" key="1">
    <citation type="submission" date="2021-01" db="EMBL/GenBank/DDBJ databases">
        <title>Development of a method for detection of lactic acid bacteria that cause putrefactive shochu mash.</title>
        <authorList>
            <person name="Takashita H."/>
            <person name="Fujihara E."/>
            <person name="Takayama K."/>
            <person name="Yamamoto H."/>
            <person name="Mizutani M."/>
            <person name="Kajiwara Y."/>
        </authorList>
    </citation>
    <scope>NUCLEOTIDE SEQUENCE [LARGE SCALE GENOMIC DNA]</scope>
    <source>
        <strain evidence="1 2">01-B1</strain>
    </source>
</reference>
<evidence type="ECO:0000313" key="2">
    <source>
        <dbReference type="Proteomes" id="UP000653631"/>
    </source>
</evidence>
<dbReference type="RefSeq" id="WP_239065391.1">
    <property type="nucleotide sequence ID" value="NZ_BOLH01000002.1"/>
</dbReference>
<comment type="caution">
    <text evidence="1">The sequence shown here is derived from an EMBL/GenBank/DDBJ whole genome shotgun (WGS) entry which is preliminary data.</text>
</comment>
<accession>A0ABD0AJT1</accession>
<protein>
    <submittedName>
        <fullName evidence="1">Uncharacterized protein</fullName>
    </submittedName>
</protein>
<dbReference type="EMBL" id="BOLH01000002">
    <property type="protein sequence ID" value="GIC71192.1"/>
    <property type="molecule type" value="Genomic_DNA"/>
</dbReference>
<sequence>MVHQIVSSGLTPVMIRRHQDNLIDFCDFCRLHTHCRVKNHWQLFERALKKTAQSNDIFFTSYEDLVSPKLSTVCLTEGKHGSILPQIIALLIFKGAEVSDTIDYGLRYIQNRDLGDHRLRITTRHGVRSLRLSDREEELLKQVVGENEDKVGCYLIHGYRRVQNQTIKRWAINHKLRQLAADFYGDQELMSYRTIRRSGMMYWLTERAQERFGAVRGLSVDQRNALIDELMATWDFTVAATNGRVTIQRVWDQYLASTKHGITGE</sequence>
<gene>
    <name evidence="1" type="ORF">LF01B1_02070</name>
</gene>
<proteinExistence type="predicted"/>
<organism evidence="1 2">
    <name type="scientific">Limosilactobacillus fermentum</name>
    <name type="common">Lactobacillus fermentum</name>
    <dbReference type="NCBI Taxonomy" id="1613"/>
    <lineage>
        <taxon>Bacteria</taxon>
        <taxon>Bacillati</taxon>
        <taxon>Bacillota</taxon>
        <taxon>Bacilli</taxon>
        <taxon>Lactobacillales</taxon>
        <taxon>Lactobacillaceae</taxon>
        <taxon>Limosilactobacillus</taxon>
    </lineage>
</organism>
<evidence type="ECO:0000313" key="1">
    <source>
        <dbReference type="EMBL" id="GIC71192.1"/>
    </source>
</evidence>
<dbReference type="Proteomes" id="UP000653631">
    <property type="component" value="Unassembled WGS sequence"/>
</dbReference>